<feature type="transmembrane region" description="Helical" evidence="1">
    <location>
        <begin position="52"/>
        <end position="71"/>
    </location>
</feature>
<organism evidence="2 3">
    <name type="scientific">Bacillus mesophilum</name>
    <dbReference type="NCBI Taxonomy" id="1071718"/>
    <lineage>
        <taxon>Bacteria</taxon>
        <taxon>Bacillati</taxon>
        <taxon>Bacillota</taxon>
        <taxon>Bacilli</taxon>
        <taxon>Bacillales</taxon>
        <taxon>Bacillaceae</taxon>
        <taxon>Bacillus</taxon>
    </lineage>
</organism>
<feature type="transmembrane region" description="Helical" evidence="1">
    <location>
        <begin position="193"/>
        <end position="213"/>
    </location>
</feature>
<proteinExistence type="predicted"/>
<name>A0A7V7RQY2_9BACI</name>
<evidence type="ECO:0000313" key="3">
    <source>
        <dbReference type="Proteomes" id="UP000441354"/>
    </source>
</evidence>
<comment type="caution">
    <text evidence="2">The sequence shown here is derived from an EMBL/GenBank/DDBJ whole genome shotgun (WGS) entry which is preliminary data.</text>
</comment>
<dbReference type="EMBL" id="WBOT01000001">
    <property type="protein sequence ID" value="KAB2335943.1"/>
    <property type="molecule type" value="Genomic_DNA"/>
</dbReference>
<dbReference type="Pfam" id="PF12730">
    <property type="entry name" value="ABC2_membrane_4"/>
    <property type="match status" value="1"/>
</dbReference>
<feature type="transmembrane region" description="Helical" evidence="1">
    <location>
        <begin position="92"/>
        <end position="121"/>
    </location>
</feature>
<evidence type="ECO:0000256" key="1">
    <source>
        <dbReference type="SAM" id="Phobius"/>
    </source>
</evidence>
<gene>
    <name evidence="2" type="ORF">F7732_04315</name>
</gene>
<keyword evidence="1" id="KW-0812">Transmembrane</keyword>
<keyword evidence="1" id="KW-0472">Membrane</keyword>
<feature type="transmembrane region" description="Helical" evidence="1">
    <location>
        <begin position="137"/>
        <end position="161"/>
    </location>
</feature>
<feature type="transmembrane region" description="Helical" evidence="1">
    <location>
        <begin position="12"/>
        <end position="32"/>
    </location>
</feature>
<accession>A0A7V7RQY2</accession>
<protein>
    <submittedName>
        <fullName evidence="2">ABC transporter permease</fullName>
    </submittedName>
</protein>
<dbReference type="Proteomes" id="UP000441354">
    <property type="component" value="Unassembled WGS sequence"/>
</dbReference>
<keyword evidence="1" id="KW-1133">Transmembrane helix</keyword>
<sequence length="223" mass="24966">MQKFGLTKYISGALIANAVILILICLIVYVETLEGNIVMTDDYTAIQIIETLIRATFIIFAAVLLSQLVISEFKNKTINVLFMYPIKRKKILIAKLLVTVIFTFLAIVFSFMFVVSGFYLFNMYTDILPQSISVAEIISYLGVMVMNALAASFISLIPLYFGLKKYSVPATIVSSIFVSIIVCQNINGFTLYSIIFIPITLSLVGFIIAYMSIKNIDQRDIIV</sequence>
<feature type="transmembrane region" description="Helical" evidence="1">
    <location>
        <begin position="168"/>
        <end position="187"/>
    </location>
</feature>
<evidence type="ECO:0000313" key="2">
    <source>
        <dbReference type="EMBL" id="KAB2335943.1"/>
    </source>
</evidence>
<keyword evidence="3" id="KW-1185">Reference proteome</keyword>
<dbReference type="AlphaFoldDB" id="A0A7V7RQY2"/>
<reference evidence="2 3" key="1">
    <citation type="journal article" date="2014" name="Arch. Microbiol.">
        <title>Bacillus mesophilum sp. nov., strain IITR-54T, a novel 4-chlorobiphenyl dechlorinating bacterium.</title>
        <authorList>
            <person name="Manickam N."/>
            <person name="Singh N.K."/>
            <person name="Bajaj A."/>
            <person name="Kumar R.M."/>
            <person name="Kaur G."/>
            <person name="Kaur N."/>
            <person name="Bala M."/>
            <person name="Kumar A."/>
            <person name="Mayilraj S."/>
        </authorList>
    </citation>
    <scope>NUCLEOTIDE SEQUENCE [LARGE SCALE GENOMIC DNA]</scope>
    <source>
        <strain evidence="2 3">IITR-54</strain>
    </source>
</reference>
<dbReference type="OrthoDB" id="9784784at2"/>